<protein>
    <submittedName>
        <fullName evidence="9">S8 family serine peptidase</fullName>
    </submittedName>
</protein>
<evidence type="ECO:0000256" key="1">
    <source>
        <dbReference type="ARBA" id="ARBA00011073"/>
    </source>
</evidence>
<dbReference type="InterPro" id="IPR022398">
    <property type="entry name" value="Peptidase_S8_His-AS"/>
</dbReference>
<evidence type="ECO:0000256" key="3">
    <source>
        <dbReference type="ARBA" id="ARBA00022801"/>
    </source>
</evidence>
<dbReference type="Gene3D" id="3.40.50.200">
    <property type="entry name" value="Peptidase S8/S53 domain"/>
    <property type="match status" value="1"/>
</dbReference>
<dbReference type="PROSITE" id="PS00137">
    <property type="entry name" value="SUBTILASE_HIS"/>
    <property type="match status" value="1"/>
</dbReference>
<keyword evidence="10" id="KW-1185">Reference proteome</keyword>
<dbReference type="InterPro" id="IPR036852">
    <property type="entry name" value="Peptidase_S8/S53_dom_sf"/>
</dbReference>
<dbReference type="InterPro" id="IPR050131">
    <property type="entry name" value="Peptidase_S8_subtilisin-like"/>
</dbReference>
<proteinExistence type="inferred from homology"/>
<comment type="similarity">
    <text evidence="1 6 7">Belongs to the peptidase S8 family.</text>
</comment>
<dbReference type="RefSeq" id="WP_214441158.1">
    <property type="nucleotide sequence ID" value="NZ_JAECZB010000085.1"/>
</dbReference>
<dbReference type="InterPro" id="IPR015500">
    <property type="entry name" value="Peptidase_S8_subtilisin-rel"/>
</dbReference>
<keyword evidence="4 6" id="KW-0720">Serine protease</keyword>
<gene>
    <name evidence="9" type="ORF">I8751_21775</name>
</gene>
<dbReference type="PROSITE" id="PS00136">
    <property type="entry name" value="SUBTILASE_ASP"/>
    <property type="match status" value="1"/>
</dbReference>
<dbReference type="CDD" id="cd07473">
    <property type="entry name" value="Peptidases_S8_Subtilisin_like"/>
    <property type="match status" value="1"/>
</dbReference>
<evidence type="ECO:0000259" key="8">
    <source>
        <dbReference type="Pfam" id="PF00082"/>
    </source>
</evidence>
<dbReference type="PANTHER" id="PTHR43806">
    <property type="entry name" value="PEPTIDASE S8"/>
    <property type="match status" value="1"/>
</dbReference>
<dbReference type="SUPFAM" id="SSF52743">
    <property type="entry name" value="Subtilisin-like"/>
    <property type="match status" value="1"/>
</dbReference>
<feature type="active site" description="Charge relay system" evidence="5 6">
    <location>
        <position position="278"/>
    </location>
</feature>
<dbReference type="Pfam" id="PF00082">
    <property type="entry name" value="Peptidase_S8"/>
    <property type="match status" value="1"/>
</dbReference>
<evidence type="ECO:0000256" key="7">
    <source>
        <dbReference type="RuleBase" id="RU003355"/>
    </source>
</evidence>
<evidence type="ECO:0000313" key="10">
    <source>
        <dbReference type="Proteomes" id="UP000599391"/>
    </source>
</evidence>
<dbReference type="PRINTS" id="PR00723">
    <property type="entry name" value="SUBTILISIN"/>
</dbReference>
<keyword evidence="2 6" id="KW-0645">Protease</keyword>
<sequence length="469" mass="50487">MLNKQTDNFSASLNNSFQSLTAQIARNPFDFDSSINTYRNASSFLSELFNNRKSIVFGSDSTTDTYNFDSQYLGKPNNWFDNSITNKFAINCNQKIIDYNTGQVIDDSNKEFNTNSYLANFLANNNDIQPNNPNFGNTELTQLNRDTYSIEPALTVQSYQFSEVYGYGLVNAAAAVAQSIGQSPFIDVANQSSYYDWGLDAISAPEVWTQGYTGNNIVVAVVDTGVDYTHTDLNNNIWLNSDEIFGNGIDDDGNGYADDVVGWNFVDNNYNPMDYQGHGTHVAGIIAAENDGYGTIGVAPNAKIMPIQVLDANGIGSSDNVSSGIIYAANNGANVINVSLGGSYSPSIEQAIQYATQRGAVVVMAAGNEAASQPTYPAALATNWGIAVGAIDYNGYMGNFSNLAGNNSNLSYVVAPGVDIYSTVPGNNYEFKNGTSMATPYVSGVAALMLSANPYLTPDQVRQIIVETA</sequence>
<comment type="caution">
    <text evidence="9">The sequence shown here is derived from an EMBL/GenBank/DDBJ whole genome shotgun (WGS) entry which is preliminary data.</text>
</comment>
<evidence type="ECO:0000256" key="4">
    <source>
        <dbReference type="ARBA" id="ARBA00022825"/>
    </source>
</evidence>
<evidence type="ECO:0000256" key="6">
    <source>
        <dbReference type="PROSITE-ProRule" id="PRU01240"/>
    </source>
</evidence>
<dbReference type="InterPro" id="IPR023828">
    <property type="entry name" value="Peptidase_S8_Ser-AS"/>
</dbReference>
<dbReference type="InterPro" id="IPR034204">
    <property type="entry name" value="PfSUB1-like_cat_dom"/>
</dbReference>
<dbReference type="AlphaFoldDB" id="A0A8J7HKU6"/>
<dbReference type="PANTHER" id="PTHR43806:SF11">
    <property type="entry name" value="CEREVISIN-RELATED"/>
    <property type="match status" value="1"/>
</dbReference>
<reference evidence="9 10" key="1">
    <citation type="journal article" date="2021" name="Int. J. Syst. Evol. Microbiol.">
        <title>Amazonocrinis nigriterrae gen. nov., sp. nov., Atlanticothrix silvestris gen. nov., sp. nov. and Dendronalium phyllosphericum gen. nov., sp. nov., nostocacean cyanobacteria from Brazilian environments.</title>
        <authorList>
            <person name="Alvarenga D.O."/>
            <person name="Andreote A.P.D."/>
            <person name="Branco L.H.Z."/>
            <person name="Delbaje E."/>
            <person name="Cruz R.B."/>
            <person name="Varani A.M."/>
            <person name="Fiore M.F."/>
        </authorList>
    </citation>
    <scope>NUCLEOTIDE SEQUENCE [LARGE SCALE GENOMIC DNA]</scope>
    <source>
        <strain evidence="9 10">CENA357</strain>
    </source>
</reference>
<feature type="active site" description="Charge relay system" evidence="5 6">
    <location>
        <position position="223"/>
    </location>
</feature>
<feature type="active site" description="Charge relay system" evidence="5 6">
    <location>
        <position position="436"/>
    </location>
</feature>
<dbReference type="PROSITE" id="PS51892">
    <property type="entry name" value="SUBTILASE"/>
    <property type="match status" value="1"/>
</dbReference>
<dbReference type="InterPro" id="IPR000209">
    <property type="entry name" value="Peptidase_S8/S53_dom"/>
</dbReference>
<name>A0A8J7HKU6_9CYAN</name>
<dbReference type="Proteomes" id="UP000599391">
    <property type="component" value="Unassembled WGS sequence"/>
</dbReference>
<dbReference type="GO" id="GO:0004252">
    <property type="term" value="F:serine-type endopeptidase activity"/>
    <property type="evidence" value="ECO:0007669"/>
    <property type="project" value="UniProtKB-UniRule"/>
</dbReference>
<dbReference type="PROSITE" id="PS00138">
    <property type="entry name" value="SUBTILASE_SER"/>
    <property type="match status" value="1"/>
</dbReference>
<evidence type="ECO:0000256" key="5">
    <source>
        <dbReference type="PIRSR" id="PIRSR615500-1"/>
    </source>
</evidence>
<accession>A0A8J7HKU6</accession>
<dbReference type="GO" id="GO:0006508">
    <property type="term" value="P:proteolysis"/>
    <property type="evidence" value="ECO:0007669"/>
    <property type="project" value="UniProtKB-KW"/>
</dbReference>
<evidence type="ECO:0000256" key="2">
    <source>
        <dbReference type="ARBA" id="ARBA00022670"/>
    </source>
</evidence>
<keyword evidence="3 6" id="KW-0378">Hydrolase</keyword>
<dbReference type="EMBL" id="JAECZB010000085">
    <property type="protein sequence ID" value="MBH8554929.1"/>
    <property type="molecule type" value="Genomic_DNA"/>
</dbReference>
<organism evidence="9 10">
    <name type="scientific">Atlanticothrix silvestris CENA357</name>
    <dbReference type="NCBI Taxonomy" id="1725252"/>
    <lineage>
        <taxon>Bacteria</taxon>
        <taxon>Bacillati</taxon>
        <taxon>Cyanobacteriota</taxon>
        <taxon>Cyanophyceae</taxon>
        <taxon>Nostocales</taxon>
        <taxon>Nodulariaceae</taxon>
        <taxon>Atlanticothrix</taxon>
        <taxon>Atlanticothrix silvestris</taxon>
    </lineage>
</organism>
<feature type="domain" description="Peptidase S8/S53" evidence="8">
    <location>
        <begin position="214"/>
        <end position="469"/>
    </location>
</feature>
<dbReference type="InterPro" id="IPR023827">
    <property type="entry name" value="Peptidase_S8_Asp-AS"/>
</dbReference>
<evidence type="ECO:0000313" key="9">
    <source>
        <dbReference type="EMBL" id="MBH8554929.1"/>
    </source>
</evidence>